<dbReference type="InterPro" id="IPR052951">
    <property type="entry name" value="Tellurite_res_ion_channel"/>
</dbReference>
<comment type="subcellular location">
    <subcellularLocation>
        <location evidence="1">Membrane</location>
        <topology evidence="1">Multi-pass membrane protein</topology>
    </subcellularLocation>
</comment>
<evidence type="ECO:0000256" key="3">
    <source>
        <dbReference type="ARBA" id="ARBA00022989"/>
    </source>
</evidence>
<dbReference type="CDD" id="cd09325">
    <property type="entry name" value="TDT_C4-dicarb_trans"/>
    <property type="match status" value="1"/>
</dbReference>
<keyword evidence="2 5" id="KW-0812">Transmembrane</keyword>
<dbReference type="PANTHER" id="PTHR37955:SF1">
    <property type="entry name" value="DEP DOMAIN-CONTAINING PROTEIN"/>
    <property type="match status" value="1"/>
</dbReference>
<dbReference type="Gene3D" id="1.50.10.150">
    <property type="entry name" value="Voltage-dependent anion channel"/>
    <property type="match status" value="1"/>
</dbReference>
<feature type="transmembrane region" description="Helical" evidence="5">
    <location>
        <begin position="161"/>
        <end position="182"/>
    </location>
</feature>
<keyword evidence="3 5" id="KW-1133">Transmembrane helix</keyword>
<evidence type="ECO:0000256" key="2">
    <source>
        <dbReference type="ARBA" id="ARBA00022692"/>
    </source>
</evidence>
<feature type="transmembrane region" description="Helical" evidence="5">
    <location>
        <begin position="250"/>
        <end position="271"/>
    </location>
</feature>
<organism evidence="6 7">
    <name type="scientific">Kribbibacterium absianum</name>
    <dbReference type="NCBI Taxonomy" id="3044210"/>
    <lineage>
        <taxon>Bacteria</taxon>
        <taxon>Bacillati</taxon>
        <taxon>Actinomycetota</taxon>
        <taxon>Coriobacteriia</taxon>
        <taxon>Coriobacteriales</taxon>
        <taxon>Kribbibacteriaceae</taxon>
        <taxon>Kribbibacterium</taxon>
    </lineage>
</organism>
<dbReference type="Pfam" id="PF03595">
    <property type="entry name" value="SLAC1"/>
    <property type="match status" value="1"/>
</dbReference>
<keyword evidence="4 5" id="KW-0472">Membrane</keyword>
<evidence type="ECO:0000256" key="4">
    <source>
        <dbReference type="ARBA" id="ARBA00023136"/>
    </source>
</evidence>
<feature type="transmembrane region" description="Helical" evidence="5">
    <location>
        <begin position="133"/>
        <end position="155"/>
    </location>
</feature>
<dbReference type="EMBL" id="JASJEX010000002">
    <property type="protein sequence ID" value="MDJ1129305.1"/>
    <property type="molecule type" value="Genomic_DNA"/>
</dbReference>
<accession>A0ABT6ZJS5</accession>
<protein>
    <submittedName>
        <fullName evidence="6">TDT family transporter</fullName>
    </submittedName>
</protein>
<name>A0ABT6ZJS5_9ACTN</name>
<feature type="transmembrane region" description="Helical" evidence="5">
    <location>
        <begin position="12"/>
        <end position="33"/>
    </location>
</feature>
<feature type="transmembrane region" description="Helical" evidence="5">
    <location>
        <begin position="39"/>
        <end position="61"/>
    </location>
</feature>
<feature type="transmembrane region" description="Helical" evidence="5">
    <location>
        <begin position="73"/>
        <end position="90"/>
    </location>
</feature>
<evidence type="ECO:0000313" key="7">
    <source>
        <dbReference type="Proteomes" id="UP001431693"/>
    </source>
</evidence>
<dbReference type="PANTHER" id="PTHR37955">
    <property type="entry name" value="TELLURITE RESISTANCE PROTEIN TEHA"/>
    <property type="match status" value="1"/>
</dbReference>
<gene>
    <name evidence="6" type="ORF">QJ043_04325</name>
</gene>
<sequence length="320" mass="34519">MEKTGTYLHHAIRNVPIPMAGVALGLAALGNLWQPVAPWAHALCGTVSLVMALLVAARIALFPKEVREDLANPMVAAVSATFLMSFMQLATYLAPYFYMGAAVLWFASVACHLCLMAWFSVRHMKDVGLSQVFPTFFIAYVGIIVASATSPVFGMQALGLVLFWLGFAAYPLLLVLVTMRYVKHPMPEAAQPLFCIYAAPASLSLVGYLTVVPDPNPVFVTVLLILGQALFLMVLTQVPRFLKGGFKPSFAAMTFPFVISAAALGKALDFFQVDLGIQGLVPLDWVCGAEAVFAAVMVFVVVFGFARFLHGHGMKAHAQA</sequence>
<dbReference type="Proteomes" id="UP001431693">
    <property type="component" value="Unassembled WGS sequence"/>
</dbReference>
<feature type="transmembrane region" description="Helical" evidence="5">
    <location>
        <begin position="291"/>
        <end position="309"/>
    </location>
</feature>
<dbReference type="InterPro" id="IPR038665">
    <property type="entry name" value="Voltage-dep_anion_channel_sf"/>
</dbReference>
<feature type="transmembrane region" description="Helical" evidence="5">
    <location>
        <begin position="96"/>
        <end position="121"/>
    </location>
</feature>
<feature type="transmembrane region" description="Helical" evidence="5">
    <location>
        <begin position="194"/>
        <end position="212"/>
    </location>
</feature>
<keyword evidence="7" id="KW-1185">Reference proteome</keyword>
<proteinExistence type="predicted"/>
<feature type="transmembrane region" description="Helical" evidence="5">
    <location>
        <begin position="218"/>
        <end position="238"/>
    </location>
</feature>
<dbReference type="RefSeq" id="WP_283713617.1">
    <property type="nucleotide sequence ID" value="NZ_JASJEW010000005.1"/>
</dbReference>
<evidence type="ECO:0000313" key="6">
    <source>
        <dbReference type="EMBL" id="MDJ1129305.1"/>
    </source>
</evidence>
<comment type="caution">
    <text evidence="6">The sequence shown here is derived from an EMBL/GenBank/DDBJ whole genome shotgun (WGS) entry which is preliminary data.</text>
</comment>
<evidence type="ECO:0000256" key="1">
    <source>
        <dbReference type="ARBA" id="ARBA00004141"/>
    </source>
</evidence>
<reference evidence="6" key="1">
    <citation type="submission" date="2023-05" db="EMBL/GenBank/DDBJ databases">
        <title>[olsenella] sp. nov., isolated from a pig farm feces dump.</title>
        <authorList>
            <person name="Chang Y.-H."/>
        </authorList>
    </citation>
    <scope>NUCLEOTIDE SEQUENCE</scope>
    <source>
        <strain evidence="6">YH-ols2217</strain>
    </source>
</reference>
<evidence type="ECO:0000256" key="5">
    <source>
        <dbReference type="SAM" id="Phobius"/>
    </source>
</evidence>
<dbReference type="InterPro" id="IPR004695">
    <property type="entry name" value="SLAC1/Mae1/Ssu1/TehA"/>
</dbReference>